<accession>F7YVN4</accession>
<feature type="transmembrane region" description="Helical" evidence="1">
    <location>
        <begin position="6"/>
        <end position="28"/>
    </location>
</feature>
<dbReference type="eggNOG" id="ENOG502ZGYF">
    <property type="taxonomic scope" value="Bacteria"/>
</dbReference>
<evidence type="ECO:0000256" key="1">
    <source>
        <dbReference type="SAM" id="Phobius"/>
    </source>
</evidence>
<feature type="transmembrane region" description="Helical" evidence="1">
    <location>
        <begin position="194"/>
        <end position="214"/>
    </location>
</feature>
<dbReference type="OrthoDB" id="48382at2"/>
<keyword evidence="1" id="KW-0812">Transmembrane</keyword>
<protein>
    <recommendedName>
        <fullName evidence="4">DUF4203 domain-containing protein</fullName>
    </recommendedName>
</protein>
<dbReference type="Proteomes" id="UP000006804">
    <property type="component" value="Chromosome"/>
</dbReference>
<feature type="transmembrane region" description="Helical" evidence="1">
    <location>
        <begin position="127"/>
        <end position="148"/>
    </location>
</feature>
<keyword evidence="3" id="KW-1185">Reference proteome</keyword>
<dbReference type="KEGG" id="tta:Theth_1651"/>
<dbReference type="EMBL" id="CP002351">
    <property type="protein sequence ID" value="AEH51699.1"/>
    <property type="molecule type" value="Genomic_DNA"/>
</dbReference>
<proteinExistence type="predicted"/>
<keyword evidence="1" id="KW-0472">Membrane</keyword>
<dbReference type="STRING" id="688269.Theth_1651"/>
<gene>
    <name evidence="2" type="ORF">Theth_1651</name>
</gene>
<keyword evidence="1" id="KW-1133">Transmembrane helix</keyword>
<reference evidence="2 3" key="1">
    <citation type="submission" date="2010-11" db="EMBL/GenBank/DDBJ databases">
        <title>The complete genome of Thermotoga thermarum DSM 5069.</title>
        <authorList>
            <consortium name="US DOE Joint Genome Institute (JGI-PGF)"/>
            <person name="Lucas S."/>
            <person name="Copeland A."/>
            <person name="Lapidus A."/>
            <person name="Bruce D."/>
            <person name="Goodwin L."/>
            <person name="Pitluck S."/>
            <person name="Kyrpides N."/>
            <person name="Mavromatis K."/>
            <person name="Ivanova N."/>
            <person name="Zeytun A."/>
            <person name="Brettin T."/>
            <person name="Detter J.C."/>
            <person name="Tapia R."/>
            <person name="Han C."/>
            <person name="Land M."/>
            <person name="Hauser L."/>
            <person name="Markowitz V."/>
            <person name="Cheng J.-F."/>
            <person name="Hugenholtz P."/>
            <person name="Woyke T."/>
            <person name="Wu D."/>
            <person name="Spring S."/>
            <person name="Schroeder M."/>
            <person name="Brambilla E."/>
            <person name="Klenk H.-P."/>
            <person name="Eisen J.A."/>
        </authorList>
    </citation>
    <scope>NUCLEOTIDE SEQUENCE [LARGE SCALE GENOMIC DNA]</scope>
    <source>
        <strain evidence="2 3">DSM 5069</strain>
    </source>
</reference>
<dbReference type="RefSeq" id="WP_013932908.1">
    <property type="nucleotide sequence ID" value="NC_015707.1"/>
</dbReference>
<dbReference type="PATRIC" id="fig|688269.3.peg.1698"/>
<name>F7YVN4_9THEM</name>
<evidence type="ECO:0000313" key="3">
    <source>
        <dbReference type="Proteomes" id="UP000006804"/>
    </source>
</evidence>
<evidence type="ECO:0008006" key="4">
    <source>
        <dbReference type="Google" id="ProtNLM"/>
    </source>
</evidence>
<feature type="transmembrane region" description="Helical" evidence="1">
    <location>
        <begin position="66"/>
        <end position="85"/>
    </location>
</feature>
<feature type="transmembrane region" description="Helical" evidence="1">
    <location>
        <begin position="155"/>
        <end position="179"/>
    </location>
</feature>
<feature type="transmembrane region" description="Helical" evidence="1">
    <location>
        <begin position="90"/>
        <end position="107"/>
    </location>
</feature>
<dbReference type="AlphaFoldDB" id="F7YVN4"/>
<dbReference type="HOGENOM" id="CLU_109404_0_0_0"/>
<sequence length="225" mass="25190" precursor="true">MGDLGNQLLYVLDLWYILVPIAFFLVFAAKYVERVAISFFGFILGGYVLLPILIERFDKIKNWVSNNYLIALIIAGLIGAIVLYLLYKIFVFLVGFFVFGAVTYFVVDMIFKNFELTSKLNSFIQENWFAILLGFSAVIGVIGGLLAIRKSSTIVAVIGAICGSFILAVEAVGWIYYLYTRDMQETINAFSETAVLVVVAILTVVILFLSLVLMKKAEKEKQKQA</sequence>
<evidence type="ECO:0000313" key="2">
    <source>
        <dbReference type="EMBL" id="AEH51699.1"/>
    </source>
</evidence>
<organism evidence="2 3">
    <name type="scientific">Pseudothermotoga thermarum DSM 5069</name>
    <dbReference type="NCBI Taxonomy" id="688269"/>
    <lineage>
        <taxon>Bacteria</taxon>
        <taxon>Thermotogati</taxon>
        <taxon>Thermotogota</taxon>
        <taxon>Thermotogae</taxon>
        <taxon>Thermotogales</taxon>
        <taxon>Thermotogaceae</taxon>
        <taxon>Pseudothermotoga</taxon>
    </lineage>
</organism>
<feature type="transmembrane region" description="Helical" evidence="1">
    <location>
        <begin position="35"/>
        <end position="54"/>
    </location>
</feature>